<dbReference type="Proteomes" id="UP001176961">
    <property type="component" value="Unassembled WGS sequence"/>
</dbReference>
<evidence type="ECO:0000313" key="4">
    <source>
        <dbReference type="Proteomes" id="UP001176961"/>
    </source>
</evidence>
<feature type="compositionally biased region" description="Polar residues" evidence="1">
    <location>
        <begin position="848"/>
        <end position="864"/>
    </location>
</feature>
<feature type="region of interest" description="Disordered" evidence="1">
    <location>
        <begin position="630"/>
        <end position="718"/>
    </location>
</feature>
<feature type="compositionally biased region" description="Basic and acidic residues" evidence="1">
    <location>
        <begin position="833"/>
        <end position="844"/>
    </location>
</feature>
<feature type="compositionally biased region" description="Pro residues" evidence="1">
    <location>
        <begin position="218"/>
        <end position="232"/>
    </location>
</feature>
<dbReference type="EMBL" id="CATQJL010000223">
    <property type="protein sequence ID" value="CAJ0597510.1"/>
    <property type="molecule type" value="Genomic_DNA"/>
</dbReference>
<dbReference type="PROSITE" id="PS51082">
    <property type="entry name" value="WH2"/>
    <property type="match status" value="1"/>
</dbReference>
<reference evidence="3" key="1">
    <citation type="submission" date="2023-07" db="EMBL/GenBank/DDBJ databases">
        <authorList>
            <consortium name="CYATHOMIX"/>
        </authorList>
    </citation>
    <scope>NUCLEOTIDE SEQUENCE</scope>
    <source>
        <strain evidence="3">N/A</strain>
    </source>
</reference>
<dbReference type="PANTHER" id="PTHR48125:SF10">
    <property type="entry name" value="OS12G0136300 PROTEIN"/>
    <property type="match status" value="1"/>
</dbReference>
<comment type="caution">
    <text evidence="3">The sequence shown here is derived from an EMBL/GenBank/DDBJ whole genome shotgun (WGS) entry which is preliminary data.</text>
</comment>
<feature type="region of interest" description="Disordered" evidence="1">
    <location>
        <begin position="833"/>
        <end position="940"/>
    </location>
</feature>
<dbReference type="PANTHER" id="PTHR48125">
    <property type="entry name" value="LP07818P1"/>
    <property type="match status" value="1"/>
</dbReference>
<feature type="region of interest" description="Disordered" evidence="1">
    <location>
        <begin position="268"/>
        <end position="293"/>
    </location>
</feature>
<feature type="compositionally biased region" description="Basic and acidic residues" evidence="1">
    <location>
        <begin position="84"/>
        <end position="107"/>
    </location>
</feature>
<feature type="compositionally biased region" description="Polar residues" evidence="1">
    <location>
        <begin position="439"/>
        <end position="451"/>
    </location>
</feature>
<gene>
    <name evidence="3" type="ORF">CYNAS_LOCUS9493</name>
</gene>
<feature type="compositionally biased region" description="Polar residues" evidence="1">
    <location>
        <begin position="280"/>
        <end position="289"/>
    </location>
</feature>
<feature type="compositionally biased region" description="Polar residues" evidence="1">
    <location>
        <begin position="472"/>
        <end position="489"/>
    </location>
</feature>
<feature type="compositionally biased region" description="Basic and acidic residues" evidence="1">
    <location>
        <begin position="453"/>
        <end position="464"/>
    </location>
</feature>
<feature type="compositionally biased region" description="Polar residues" evidence="1">
    <location>
        <begin position="679"/>
        <end position="691"/>
    </location>
</feature>
<dbReference type="GO" id="GO:0003779">
    <property type="term" value="F:actin binding"/>
    <property type="evidence" value="ECO:0007669"/>
    <property type="project" value="InterPro"/>
</dbReference>
<dbReference type="InterPro" id="IPR003124">
    <property type="entry name" value="WH2_dom"/>
</dbReference>
<feature type="region of interest" description="Disordered" evidence="1">
    <location>
        <begin position="754"/>
        <end position="793"/>
    </location>
</feature>
<evidence type="ECO:0000313" key="3">
    <source>
        <dbReference type="EMBL" id="CAJ0597510.1"/>
    </source>
</evidence>
<name>A0AA36GSS2_CYLNA</name>
<feature type="compositionally biased region" description="Basic and acidic residues" evidence="1">
    <location>
        <begin position="22"/>
        <end position="48"/>
    </location>
</feature>
<feature type="compositionally biased region" description="Polar residues" evidence="1">
    <location>
        <begin position="781"/>
        <end position="791"/>
    </location>
</feature>
<feature type="compositionally biased region" description="Polar residues" evidence="1">
    <location>
        <begin position="916"/>
        <end position="928"/>
    </location>
</feature>
<feature type="region of interest" description="Disordered" evidence="1">
    <location>
        <begin position="385"/>
        <end position="494"/>
    </location>
</feature>
<feature type="compositionally biased region" description="Basic and acidic residues" evidence="1">
    <location>
        <begin position="760"/>
        <end position="778"/>
    </location>
</feature>
<feature type="compositionally biased region" description="Pro residues" evidence="1">
    <location>
        <begin position="872"/>
        <end position="897"/>
    </location>
</feature>
<feature type="region of interest" description="Disordered" evidence="1">
    <location>
        <begin position="588"/>
        <end position="607"/>
    </location>
</feature>
<evidence type="ECO:0000259" key="2">
    <source>
        <dbReference type="PROSITE" id="PS51082"/>
    </source>
</evidence>
<dbReference type="AlphaFoldDB" id="A0AA36GSS2"/>
<feature type="region of interest" description="Disordered" evidence="1">
    <location>
        <begin position="209"/>
        <end position="240"/>
    </location>
</feature>
<feature type="region of interest" description="Disordered" evidence="1">
    <location>
        <begin position="13"/>
        <end position="127"/>
    </location>
</feature>
<proteinExistence type="predicted"/>
<keyword evidence="4" id="KW-1185">Reference proteome</keyword>
<evidence type="ECO:0000256" key="1">
    <source>
        <dbReference type="SAM" id="MobiDB-lite"/>
    </source>
</evidence>
<accession>A0AA36GSS2</accession>
<sequence>MHGIFSIFKKKPAPQAVVVKSSTREETSPTRHESFCNVDELMHTEPEVKPIYINEEPKSRKSTCTSEAPKSRKKYAAPSAPEPPKQETVEVVKLEEPKSNLDTENNTKIEPPNDEGFRSPSPEPNRVSEIVQETLETKMEVEQHPEKKKLPGVYGVIHYTPQSTIRSRNKSLERVGGDSDVPYVERKSNISLSGMLKTIPVSQFDGTIGRQQRKEAAPAPPPPALPSSPPPSLYEQHQLSHSAVVPDTIRNSSEPMWEDNRSVRNGAATMERSSPAPYRSDSNGSSGTTREVEVASDMNLSFSERVDNSEMMQEISTSDDTTYDDDMIEAAEITREFETLKMKFERWKALQAANRNSAEARQLHMEIMHQNDTLMKKLQQTTDMAGHTGRNRPVISPETFIPWNERNRKPGLPSSPRTAPVSEVHRRPALSNRWIPAPSTHSLSPATSTSSEETDRSQQYDGRRSQAVATDRYSSAGTNRPVQNVPQSSNDDERARARLRIEQEANDLKRKEQELRSTIGYSIAKDSTLMATTSRLQNNQYRGANFTPFTLPKNYHSRISSDGNNNAFGVQKSSGNLYHNRQPAPIPQAARQFQPSPVPKTVNPNYARETWNGTLHSSLISLKANNDEAMRIESSPSPSPKPSPQPNRMSPLPEGEITQPVNPGANLIPPMTHRAPSAPNLSENNNVSKFSPSMVKKNASPFEEKRESKDMAPLTPNAGSNIRKVKEAVKQQTLSQKTAANLLLQKQTTTHTPLNQVTKAFDKDRVEANNNKPKESPKLGRNNNMDSASTVSEDEISNNIAKVLKEGLSTLKKTAPPVEKSGIALGRVIETNRVDDSSRTRHDGGVGQQTRPYGNASIPTQSTKPAPAEPAFAPPPPAPAPPPPAPAPPAPPPPPPANLMASKTQRISSQPPSSQRGLENQRTRSAPTMNGPRAAMPDVRDSLMAEIRNAGGIRALRKVPRQH</sequence>
<organism evidence="3 4">
    <name type="scientific">Cylicocyclus nassatus</name>
    <name type="common">Nematode worm</name>
    <dbReference type="NCBI Taxonomy" id="53992"/>
    <lineage>
        <taxon>Eukaryota</taxon>
        <taxon>Metazoa</taxon>
        <taxon>Ecdysozoa</taxon>
        <taxon>Nematoda</taxon>
        <taxon>Chromadorea</taxon>
        <taxon>Rhabditida</taxon>
        <taxon>Rhabditina</taxon>
        <taxon>Rhabditomorpha</taxon>
        <taxon>Strongyloidea</taxon>
        <taxon>Strongylidae</taxon>
        <taxon>Cylicocyclus</taxon>
    </lineage>
</organism>
<protein>
    <recommendedName>
        <fullName evidence="2">WH2 domain-containing protein</fullName>
    </recommendedName>
</protein>
<feature type="domain" description="WH2" evidence="2">
    <location>
        <begin position="939"/>
        <end position="959"/>
    </location>
</feature>